<evidence type="ECO:0000313" key="9">
    <source>
        <dbReference type="Proteomes" id="UP001529510"/>
    </source>
</evidence>
<dbReference type="GO" id="GO:0032259">
    <property type="term" value="P:methylation"/>
    <property type="evidence" value="ECO:0007669"/>
    <property type="project" value="UniProtKB-KW"/>
</dbReference>
<dbReference type="InterPro" id="IPR010675">
    <property type="entry name" value="Bin3_C"/>
</dbReference>
<evidence type="ECO:0000256" key="6">
    <source>
        <dbReference type="RuleBase" id="RU367087"/>
    </source>
</evidence>
<dbReference type="EMBL" id="JAMKFB020000308">
    <property type="protein sequence ID" value="KAL0150065.1"/>
    <property type="molecule type" value="Genomic_DNA"/>
</dbReference>
<evidence type="ECO:0000256" key="2">
    <source>
        <dbReference type="ARBA" id="ARBA00022603"/>
    </source>
</evidence>
<evidence type="ECO:0000256" key="5">
    <source>
        <dbReference type="PROSITE-ProRule" id="PRU00848"/>
    </source>
</evidence>
<sequence>GDYVPDSDEAVASQCVDLTKWVHLNYGDAGIQRLFQRIYRHLLPGGVLILEPQPWSSYSRRKRLT</sequence>
<feature type="non-terminal residue" evidence="8">
    <location>
        <position position="65"/>
    </location>
</feature>
<accession>A0ABD0MIQ6</accession>
<dbReference type="Gene3D" id="3.40.50.150">
    <property type="entry name" value="Vaccinia Virus protein VP39"/>
    <property type="match status" value="1"/>
</dbReference>
<dbReference type="InterPro" id="IPR024160">
    <property type="entry name" value="BIN3_SAM-bd_dom"/>
</dbReference>
<evidence type="ECO:0000313" key="8">
    <source>
        <dbReference type="EMBL" id="KAL0150065.1"/>
    </source>
</evidence>
<name>A0ABD0MIQ6_CIRMR</name>
<dbReference type="AlphaFoldDB" id="A0ABD0MIQ6"/>
<dbReference type="Proteomes" id="UP001529510">
    <property type="component" value="Unassembled WGS sequence"/>
</dbReference>
<organism evidence="8 9">
    <name type="scientific">Cirrhinus mrigala</name>
    <name type="common">Mrigala</name>
    <dbReference type="NCBI Taxonomy" id="683832"/>
    <lineage>
        <taxon>Eukaryota</taxon>
        <taxon>Metazoa</taxon>
        <taxon>Chordata</taxon>
        <taxon>Craniata</taxon>
        <taxon>Vertebrata</taxon>
        <taxon>Euteleostomi</taxon>
        <taxon>Actinopterygii</taxon>
        <taxon>Neopterygii</taxon>
        <taxon>Teleostei</taxon>
        <taxon>Ostariophysi</taxon>
        <taxon>Cypriniformes</taxon>
        <taxon>Cyprinidae</taxon>
        <taxon>Labeoninae</taxon>
        <taxon>Labeonini</taxon>
        <taxon>Cirrhinus</taxon>
    </lineage>
</organism>
<keyword evidence="9" id="KW-1185">Reference proteome</keyword>
<protein>
    <recommendedName>
        <fullName evidence="6">RNA methyltransferase</fullName>
        <ecNumber evidence="6">2.1.1.-</ecNumber>
    </recommendedName>
</protein>
<evidence type="ECO:0000256" key="1">
    <source>
        <dbReference type="ARBA" id="ARBA00008361"/>
    </source>
</evidence>
<dbReference type="GO" id="GO:0008173">
    <property type="term" value="F:RNA methyltransferase activity"/>
    <property type="evidence" value="ECO:0007669"/>
    <property type="project" value="UniProtKB-UniRule"/>
</dbReference>
<keyword evidence="4 5" id="KW-0949">S-adenosyl-L-methionine</keyword>
<evidence type="ECO:0000256" key="4">
    <source>
        <dbReference type="ARBA" id="ARBA00022691"/>
    </source>
</evidence>
<proteinExistence type="inferred from homology"/>
<gene>
    <name evidence="8" type="ORF">M9458_054724</name>
</gene>
<keyword evidence="2 6" id="KW-0489">Methyltransferase</keyword>
<dbReference type="SUPFAM" id="SSF53335">
    <property type="entry name" value="S-adenosyl-L-methionine-dependent methyltransferases"/>
    <property type="match status" value="1"/>
</dbReference>
<dbReference type="PANTHER" id="PTHR12315">
    <property type="entry name" value="BICOID-INTERACTING PROTEIN RELATED"/>
    <property type="match status" value="1"/>
</dbReference>
<dbReference type="PROSITE" id="PS51515">
    <property type="entry name" value="BIN3_SAM"/>
    <property type="match status" value="1"/>
</dbReference>
<comment type="similarity">
    <text evidence="1 6">Belongs to the methyltransferase superfamily.</text>
</comment>
<dbReference type="InterPro" id="IPR029063">
    <property type="entry name" value="SAM-dependent_MTases_sf"/>
</dbReference>
<dbReference type="GO" id="GO:0008171">
    <property type="term" value="F:O-methyltransferase activity"/>
    <property type="evidence" value="ECO:0007669"/>
    <property type="project" value="UniProtKB-UniRule"/>
</dbReference>
<dbReference type="EC" id="2.1.1.-" evidence="6"/>
<feature type="non-terminal residue" evidence="8">
    <location>
        <position position="1"/>
    </location>
</feature>
<comment type="caution">
    <text evidence="8">The sequence shown here is derived from an EMBL/GenBank/DDBJ whole genome shotgun (WGS) entry which is preliminary data.</text>
</comment>
<dbReference type="PANTHER" id="PTHR12315:SF0">
    <property type="entry name" value="7SK SNRNA METHYLPHOSPHATE CAPPING ENZYME"/>
    <property type="match status" value="1"/>
</dbReference>
<reference evidence="8 9" key="1">
    <citation type="submission" date="2024-05" db="EMBL/GenBank/DDBJ databases">
        <title>Genome sequencing and assembly of Indian major carp, Cirrhinus mrigala (Hamilton, 1822).</title>
        <authorList>
            <person name="Mohindra V."/>
            <person name="Chowdhury L.M."/>
            <person name="Lal K."/>
            <person name="Jena J.K."/>
        </authorList>
    </citation>
    <scope>NUCLEOTIDE SEQUENCE [LARGE SCALE GENOMIC DNA]</scope>
    <source>
        <strain evidence="8">CM1030</strain>
        <tissue evidence="8">Blood</tissue>
    </source>
</reference>
<keyword evidence="3 6" id="KW-0808">Transferase</keyword>
<dbReference type="InterPro" id="IPR039772">
    <property type="entry name" value="Bin3-like"/>
</dbReference>
<evidence type="ECO:0000256" key="3">
    <source>
        <dbReference type="ARBA" id="ARBA00022679"/>
    </source>
</evidence>
<evidence type="ECO:0000259" key="7">
    <source>
        <dbReference type="PROSITE" id="PS51515"/>
    </source>
</evidence>
<dbReference type="Pfam" id="PF06859">
    <property type="entry name" value="Bin3"/>
    <property type="match status" value="1"/>
</dbReference>
<feature type="domain" description="Bin3-type SAM" evidence="7">
    <location>
        <begin position="1"/>
        <end position="65"/>
    </location>
</feature>